<dbReference type="AlphaFoldDB" id="A0A507CEJ7"/>
<dbReference type="Proteomes" id="UP000317494">
    <property type="component" value="Unassembled WGS sequence"/>
</dbReference>
<evidence type="ECO:0000313" key="1">
    <source>
        <dbReference type="EMBL" id="TPX36456.1"/>
    </source>
</evidence>
<protein>
    <submittedName>
        <fullName evidence="1">Uncharacterized protein</fullName>
    </submittedName>
</protein>
<dbReference type="VEuPathDB" id="FungiDB:SeMB42_g07074"/>
<dbReference type="EMBL" id="QEAN01000453">
    <property type="protein sequence ID" value="TPX36456.1"/>
    <property type="molecule type" value="Genomic_DNA"/>
</dbReference>
<accession>A0A507CEJ7</accession>
<evidence type="ECO:0000313" key="2">
    <source>
        <dbReference type="Proteomes" id="UP000317494"/>
    </source>
</evidence>
<sequence length="78" mass="8759">MWDVGDKKRAARGWVDANQLSRASESARFERRSSATSSILETFKPYRSESCLLAAAQLHLEPDHFLLATSQGQLTLIH</sequence>
<comment type="caution">
    <text evidence="1">The sequence shown here is derived from an EMBL/GenBank/DDBJ whole genome shotgun (WGS) entry which is preliminary data.</text>
</comment>
<name>A0A507CEJ7_9FUNG</name>
<keyword evidence="2" id="KW-1185">Reference proteome</keyword>
<organism evidence="1 2">
    <name type="scientific">Synchytrium endobioticum</name>
    <dbReference type="NCBI Taxonomy" id="286115"/>
    <lineage>
        <taxon>Eukaryota</taxon>
        <taxon>Fungi</taxon>
        <taxon>Fungi incertae sedis</taxon>
        <taxon>Chytridiomycota</taxon>
        <taxon>Chytridiomycota incertae sedis</taxon>
        <taxon>Chytridiomycetes</taxon>
        <taxon>Synchytriales</taxon>
        <taxon>Synchytriaceae</taxon>
        <taxon>Synchytrium</taxon>
    </lineage>
</organism>
<proteinExistence type="predicted"/>
<reference evidence="1 2" key="1">
    <citation type="journal article" date="2019" name="Sci. Rep.">
        <title>Comparative genomics of chytrid fungi reveal insights into the obligate biotrophic and pathogenic lifestyle of Synchytrium endobioticum.</title>
        <authorList>
            <person name="van de Vossenberg B.T.L.H."/>
            <person name="Warris S."/>
            <person name="Nguyen H.D.T."/>
            <person name="van Gent-Pelzer M.P.E."/>
            <person name="Joly D.L."/>
            <person name="van de Geest H.C."/>
            <person name="Bonants P.J.M."/>
            <person name="Smith D.S."/>
            <person name="Levesque C.A."/>
            <person name="van der Lee T.A.J."/>
        </authorList>
    </citation>
    <scope>NUCLEOTIDE SEQUENCE [LARGE SCALE GENOMIC DNA]</scope>
    <source>
        <strain evidence="1 2">MB42</strain>
    </source>
</reference>
<gene>
    <name evidence="1" type="ORF">SeMB42_g07074</name>
</gene>